<evidence type="ECO:0000256" key="2">
    <source>
        <dbReference type="SAM" id="Phobius"/>
    </source>
</evidence>
<feature type="transmembrane region" description="Helical" evidence="2">
    <location>
        <begin position="205"/>
        <end position="233"/>
    </location>
</feature>
<name>A0A2U3I6R3_9BURK</name>
<sequence length="497" mass="54633">MRDHLRCVLSSKGLFCGFAALMVALGALHLFSGIADNMDFNRSIAFVIDRPAGFSSLFPAAGTDEAHRLFITFWHDKWVLKPHFVGRGGLVTLSTYKIYLFVQSLFVRALNGSSQEYSIIVGSLVSRAIYLGTFLALFVRARRSENLLATWVFMLMAGALVLCSEFSAYFNSFFEDQLAIIFLPLVALFIYRIEQGAPSAGAARWWVLGLATFIGAAKTSFFPLPLIVWPFLLPLFSGRIAGAKTACMIAVCVLVTLLPVFFGAFKGINQYHAVYAGALTVLTPQEAATIDHIGSKPVLHDCINVLAFDPAGSSCVARAHAGYFDVLRLALMKPEVLPRIVVTVFEYGRELRIGYLGTTMEHASNFMYLPVFSVWRNLFQHHANYWILASLAISTTLIVRLRRSGLSRRLALLKVSCFLAVFGFVGYATSLGDGLTDTTRHLIGANYSLSLSAVFFVPGVVALFYRRGDGQRDGGKRDSVEPAHGGVVSRDTTPWDA</sequence>
<reference evidence="4" key="1">
    <citation type="submission" date="2018-01" db="EMBL/GenBank/DDBJ databases">
        <authorList>
            <person name="Peeters C."/>
        </authorList>
    </citation>
    <scope>NUCLEOTIDE SEQUENCE [LARGE SCALE GENOMIC DNA]</scope>
</reference>
<feature type="transmembrane region" description="Helical" evidence="2">
    <location>
        <begin position="151"/>
        <end position="170"/>
    </location>
</feature>
<proteinExistence type="predicted"/>
<keyword evidence="2" id="KW-1133">Transmembrane helix</keyword>
<gene>
    <name evidence="3" type="ORF">NOV72_03043</name>
</gene>
<protein>
    <recommendedName>
        <fullName evidence="5">Glycosyltransferase RgtA/B/C/D-like domain-containing protein</fullName>
    </recommendedName>
</protein>
<keyword evidence="2" id="KW-0472">Membrane</keyword>
<feature type="transmembrane region" description="Helical" evidence="2">
    <location>
        <begin position="12"/>
        <end position="31"/>
    </location>
</feature>
<feature type="region of interest" description="Disordered" evidence="1">
    <location>
        <begin position="470"/>
        <end position="497"/>
    </location>
</feature>
<accession>A0A2U3I6R3</accession>
<evidence type="ECO:0000313" key="3">
    <source>
        <dbReference type="EMBL" id="SPB15837.1"/>
    </source>
</evidence>
<feature type="transmembrane region" description="Helical" evidence="2">
    <location>
        <begin position="442"/>
        <end position="465"/>
    </location>
</feature>
<feature type="transmembrane region" description="Helical" evidence="2">
    <location>
        <begin position="119"/>
        <end position="139"/>
    </location>
</feature>
<evidence type="ECO:0000313" key="4">
    <source>
        <dbReference type="Proteomes" id="UP000238169"/>
    </source>
</evidence>
<feature type="transmembrane region" description="Helical" evidence="2">
    <location>
        <begin position="411"/>
        <end position="430"/>
    </location>
</feature>
<keyword evidence="4" id="KW-1185">Reference proteome</keyword>
<feature type="transmembrane region" description="Helical" evidence="2">
    <location>
        <begin position="177"/>
        <end position="193"/>
    </location>
</feature>
<dbReference type="AlphaFoldDB" id="A0A2U3I6R3"/>
<evidence type="ECO:0000256" key="1">
    <source>
        <dbReference type="SAM" id="MobiDB-lite"/>
    </source>
</evidence>
<dbReference type="Proteomes" id="UP000238169">
    <property type="component" value="Unassembled WGS sequence"/>
</dbReference>
<keyword evidence="2" id="KW-0812">Transmembrane</keyword>
<organism evidence="3 4">
    <name type="scientific">Caballeronia novacaledonica</name>
    <dbReference type="NCBI Taxonomy" id="1544861"/>
    <lineage>
        <taxon>Bacteria</taxon>
        <taxon>Pseudomonadati</taxon>
        <taxon>Pseudomonadota</taxon>
        <taxon>Betaproteobacteria</taxon>
        <taxon>Burkholderiales</taxon>
        <taxon>Burkholderiaceae</taxon>
        <taxon>Caballeronia</taxon>
    </lineage>
</organism>
<evidence type="ECO:0008006" key="5">
    <source>
        <dbReference type="Google" id="ProtNLM"/>
    </source>
</evidence>
<dbReference type="EMBL" id="OGTP01000009">
    <property type="protein sequence ID" value="SPB15837.1"/>
    <property type="molecule type" value="Genomic_DNA"/>
</dbReference>
<feature type="transmembrane region" description="Helical" evidence="2">
    <location>
        <begin position="245"/>
        <end position="265"/>
    </location>
</feature>
<feature type="compositionally biased region" description="Basic and acidic residues" evidence="1">
    <location>
        <begin position="470"/>
        <end position="481"/>
    </location>
</feature>